<dbReference type="OMA" id="AEDDGIM"/>
<organism evidence="2 3">
    <name type="scientific">Capsicum annuum</name>
    <name type="common">Capsicum pepper</name>
    <dbReference type="NCBI Taxonomy" id="4072"/>
    <lineage>
        <taxon>Eukaryota</taxon>
        <taxon>Viridiplantae</taxon>
        <taxon>Streptophyta</taxon>
        <taxon>Embryophyta</taxon>
        <taxon>Tracheophyta</taxon>
        <taxon>Spermatophyta</taxon>
        <taxon>Magnoliopsida</taxon>
        <taxon>eudicotyledons</taxon>
        <taxon>Gunneridae</taxon>
        <taxon>Pentapetalae</taxon>
        <taxon>asterids</taxon>
        <taxon>lamiids</taxon>
        <taxon>Solanales</taxon>
        <taxon>Solanaceae</taxon>
        <taxon>Solanoideae</taxon>
        <taxon>Capsiceae</taxon>
        <taxon>Capsicum</taxon>
    </lineage>
</organism>
<sequence>MNIYEKKKTKKSVETYKIYTSKVLKRVYPNIDIFSKSMDIINNLINGILRSLLRNILD</sequence>
<protein>
    <submittedName>
        <fullName evidence="2">Histone H2B</fullName>
    </submittedName>
</protein>
<name>A0A2G3A6L7_CAPAN</name>
<dbReference type="GO" id="GO:0003677">
    <property type="term" value="F:DNA binding"/>
    <property type="evidence" value="ECO:0007669"/>
    <property type="project" value="InterPro"/>
</dbReference>
<comment type="similarity">
    <text evidence="1">Belongs to the histone H2B family.</text>
</comment>
<dbReference type="GO" id="GO:0046982">
    <property type="term" value="F:protein heterodimerization activity"/>
    <property type="evidence" value="ECO:0007669"/>
    <property type="project" value="InterPro"/>
</dbReference>
<dbReference type="InterPro" id="IPR009072">
    <property type="entry name" value="Histone-fold"/>
</dbReference>
<dbReference type="EMBL" id="AYRZ02000002">
    <property type="protein sequence ID" value="PHT89830.1"/>
    <property type="molecule type" value="Genomic_DNA"/>
</dbReference>
<dbReference type="Gene3D" id="1.10.20.10">
    <property type="entry name" value="Histone, subunit A"/>
    <property type="match status" value="1"/>
</dbReference>
<dbReference type="Gramene" id="PHT89830">
    <property type="protein sequence ID" value="PHT89830"/>
    <property type="gene ID" value="T459_04943"/>
</dbReference>
<keyword evidence="3" id="KW-1185">Reference proteome</keyword>
<dbReference type="Proteomes" id="UP000222542">
    <property type="component" value="Unassembled WGS sequence"/>
</dbReference>
<dbReference type="PANTHER" id="PTHR23428">
    <property type="entry name" value="HISTONE H2B"/>
    <property type="match status" value="1"/>
</dbReference>
<accession>A0A2G3A6L7</accession>
<proteinExistence type="inferred from homology"/>
<dbReference type="PRINTS" id="PR00621">
    <property type="entry name" value="HISTONEH2B"/>
</dbReference>
<comment type="caution">
    <text evidence="2">The sequence shown here is derived from an EMBL/GenBank/DDBJ whole genome shotgun (WGS) entry which is preliminary data.</text>
</comment>
<evidence type="ECO:0000313" key="2">
    <source>
        <dbReference type="EMBL" id="PHT89830.1"/>
    </source>
</evidence>
<dbReference type="InterPro" id="IPR000558">
    <property type="entry name" value="Histone_H2B"/>
</dbReference>
<dbReference type="STRING" id="4072.A0A2G3A6L7"/>
<dbReference type="AlphaFoldDB" id="A0A2G3A6L7"/>
<gene>
    <name evidence="2" type="ORF">T459_04943</name>
</gene>
<reference evidence="2 3" key="2">
    <citation type="journal article" date="2017" name="Genome Biol.">
        <title>New reference genome sequences of hot pepper reveal the massive evolution of plant disease-resistance genes by retroduplication.</title>
        <authorList>
            <person name="Kim S."/>
            <person name="Park J."/>
            <person name="Yeom S.I."/>
            <person name="Kim Y.M."/>
            <person name="Seo E."/>
            <person name="Kim K.T."/>
            <person name="Kim M.S."/>
            <person name="Lee J.M."/>
            <person name="Cheong K."/>
            <person name="Shin H.S."/>
            <person name="Kim S.B."/>
            <person name="Han K."/>
            <person name="Lee J."/>
            <person name="Park M."/>
            <person name="Lee H.A."/>
            <person name="Lee H.Y."/>
            <person name="Lee Y."/>
            <person name="Oh S."/>
            <person name="Lee J.H."/>
            <person name="Choi E."/>
            <person name="Choi E."/>
            <person name="Lee S.E."/>
            <person name="Jeon J."/>
            <person name="Kim H."/>
            <person name="Choi G."/>
            <person name="Song H."/>
            <person name="Lee J."/>
            <person name="Lee S.C."/>
            <person name="Kwon J.K."/>
            <person name="Lee H.Y."/>
            <person name="Koo N."/>
            <person name="Hong Y."/>
            <person name="Kim R.W."/>
            <person name="Kang W.H."/>
            <person name="Huh J.H."/>
            <person name="Kang B.C."/>
            <person name="Yang T.J."/>
            <person name="Lee Y.H."/>
            <person name="Bennetzen J.L."/>
            <person name="Choi D."/>
        </authorList>
    </citation>
    <scope>NUCLEOTIDE SEQUENCE [LARGE SCALE GENOMIC DNA]</scope>
    <source>
        <strain evidence="3">cv. CM334</strain>
    </source>
</reference>
<dbReference type="GO" id="GO:0030527">
    <property type="term" value="F:structural constituent of chromatin"/>
    <property type="evidence" value="ECO:0007669"/>
    <property type="project" value="InterPro"/>
</dbReference>
<evidence type="ECO:0000256" key="1">
    <source>
        <dbReference type="ARBA" id="ARBA00006846"/>
    </source>
</evidence>
<evidence type="ECO:0000313" key="3">
    <source>
        <dbReference type="Proteomes" id="UP000222542"/>
    </source>
</evidence>
<dbReference type="SUPFAM" id="SSF47113">
    <property type="entry name" value="Histone-fold"/>
    <property type="match status" value="1"/>
</dbReference>
<dbReference type="GO" id="GO:0000786">
    <property type="term" value="C:nucleosome"/>
    <property type="evidence" value="ECO:0007669"/>
    <property type="project" value="InterPro"/>
</dbReference>
<reference evidence="2 3" key="1">
    <citation type="journal article" date="2014" name="Nat. Genet.">
        <title>Genome sequence of the hot pepper provides insights into the evolution of pungency in Capsicum species.</title>
        <authorList>
            <person name="Kim S."/>
            <person name="Park M."/>
            <person name="Yeom S.I."/>
            <person name="Kim Y.M."/>
            <person name="Lee J.M."/>
            <person name="Lee H.A."/>
            <person name="Seo E."/>
            <person name="Choi J."/>
            <person name="Cheong K."/>
            <person name="Kim K.T."/>
            <person name="Jung K."/>
            <person name="Lee G.W."/>
            <person name="Oh S.K."/>
            <person name="Bae C."/>
            <person name="Kim S.B."/>
            <person name="Lee H.Y."/>
            <person name="Kim S.Y."/>
            <person name="Kim M.S."/>
            <person name="Kang B.C."/>
            <person name="Jo Y.D."/>
            <person name="Yang H.B."/>
            <person name="Jeong H.J."/>
            <person name="Kang W.H."/>
            <person name="Kwon J.K."/>
            <person name="Shin C."/>
            <person name="Lim J.Y."/>
            <person name="Park J.H."/>
            <person name="Huh J.H."/>
            <person name="Kim J.S."/>
            <person name="Kim B.D."/>
            <person name="Cohen O."/>
            <person name="Paran I."/>
            <person name="Suh M.C."/>
            <person name="Lee S.B."/>
            <person name="Kim Y.K."/>
            <person name="Shin Y."/>
            <person name="Noh S.J."/>
            <person name="Park J."/>
            <person name="Seo Y.S."/>
            <person name="Kwon S.Y."/>
            <person name="Kim H.A."/>
            <person name="Park J.M."/>
            <person name="Kim H.J."/>
            <person name="Choi S.B."/>
            <person name="Bosland P.W."/>
            <person name="Reeves G."/>
            <person name="Jo S.H."/>
            <person name="Lee B.W."/>
            <person name="Cho H.T."/>
            <person name="Choi H.S."/>
            <person name="Lee M.S."/>
            <person name="Yu Y."/>
            <person name="Do Choi Y."/>
            <person name="Park B.S."/>
            <person name="van Deynze A."/>
            <person name="Ashrafi H."/>
            <person name="Hill T."/>
            <person name="Kim W.T."/>
            <person name="Pai H.S."/>
            <person name="Ahn H.K."/>
            <person name="Yeam I."/>
            <person name="Giovannoni J.J."/>
            <person name="Rose J.K."/>
            <person name="Sorensen I."/>
            <person name="Lee S.J."/>
            <person name="Kim R.W."/>
            <person name="Choi I.Y."/>
            <person name="Choi B.S."/>
            <person name="Lim J.S."/>
            <person name="Lee Y.H."/>
            <person name="Choi D."/>
        </authorList>
    </citation>
    <scope>NUCLEOTIDE SEQUENCE [LARGE SCALE GENOMIC DNA]</scope>
    <source>
        <strain evidence="3">cv. CM334</strain>
    </source>
</reference>